<evidence type="ECO:0000313" key="4">
    <source>
        <dbReference type="Proteomes" id="UP000233597"/>
    </source>
</evidence>
<evidence type="ECO:0000256" key="1">
    <source>
        <dbReference type="SAM" id="MobiDB-lite"/>
    </source>
</evidence>
<feature type="signal peptide" evidence="2">
    <location>
        <begin position="1"/>
        <end position="25"/>
    </location>
</feature>
<gene>
    <name evidence="3" type="ORF">COO20_00910</name>
</gene>
<feature type="chain" id="PRO_5014697466" evidence="2">
    <location>
        <begin position="26"/>
        <end position="221"/>
    </location>
</feature>
<protein>
    <submittedName>
        <fullName evidence="3">Uncharacterized protein</fullName>
    </submittedName>
</protein>
<sequence>MSKLAPFYVVCALAGAAAMALPAQAETAKDAVNQTSAAMAASTAPQDGAGDETAKPAGMTTPKLSDDGDGKAGPVTDNDLYREMRVQAGQYASQNMHQILVGDFTCDGQTDRIAGWVDRDNPDGPFFDVLFVTRDGGKLSSEMKHIPFAQNEQFALCLADDTAPPPMSWQQVEQDYVRDVVGDGNLCTTAVRVEDFICDTPQFYWNSKADENGDHWVFYRN</sequence>
<feature type="region of interest" description="Disordered" evidence="1">
    <location>
        <begin position="38"/>
        <end position="77"/>
    </location>
</feature>
<accession>A0A2N3KZC7</accession>
<dbReference type="OrthoDB" id="7351963at2"/>
<organism evidence="3 4">
    <name type="scientific">Thalassospira marina</name>
    <dbReference type="NCBI Taxonomy" id="2048283"/>
    <lineage>
        <taxon>Bacteria</taxon>
        <taxon>Pseudomonadati</taxon>
        <taxon>Pseudomonadota</taxon>
        <taxon>Alphaproteobacteria</taxon>
        <taxon>Rhodospirillales</taxon>
        <taxon>Thalassospiraceae</taxon>
        <taxon>Thalassospira</taxon>
    </lineage>
</organism>
<dbReference type="RefSeq" id="WP_101263809.1">
    <property type="nucleotide sequence ID" value="NZ_NWTK01000001.1"/>
</dbReference>
<name>A0A2N3KZC7_9PROT</name>
<dbReference type="Proteomes" id="UP000233597">
    <property type="component" value="Unassembled WGS sequence"/>
</dbReference>
<dbReference type="EMBL" id="NWTK01000001">
    <property type="protein sequence ID" value="PKR55816.1"/>
    <property type="molecule type" value="Genomic_DNA"/>
</dbReference>
<evidence type="ECO:0000256" key="2">
    <source>
        <dbReference type="SAM" id="SignalP"/>
    </source>
</evidence>
<dbReference type="AlphaFoldDB" id="A0A2N3KZC7"/>
<proteinExistence type="predicted"/>
<reference evidence="3 4" key="1">
    <citation type="submission" date="2017-09" db="EMBL/GenBank/DDBJ databases">
        <title>Biodiversity and function of Thalassospira species in the particle-attached aromatic-hydrocarbon-degrading consortia from the surface seawater of the South China Sea.</title>
        <authorList>
            <person name="Dong C."/>
            <person name="Liu R."/>
            <person name="Shao Z."/>
        </authorList>
    </citation>
    <scope>NUCLEOTIDE SEQUENCE [LARGE SCALE GENOMIC DNA]</scope>
    <source>
        <strain evidence="3 4">CSC1P2</strain>
    </source>
</reference>
<comment type="caution">
    <text evidence="3">The sequence shown here is derived from an EMBL/GenBank/DDBJ whole genome shotgun (WGS) entry which is preliminary data.</text>
</comment>
<keyword evidence="2" id="KW-0732">Signal</keyword>
<evidence type="ECO:0000313" key="3">
    <source>
        <dbReference type="EMBL" id="PKR55816.1"/>
    </source>
</evidence>